<feature type="transmembrane region" description="Helical" evidence="1">
    <location>
        <begin position="20"/>
        <end position="39"/>
    </location>
</feature>
<dbReference type="EMBL" id="MCAQ01000012">
    <property type="protein sequence ID" value="RKF36859.1"/>
    <property type="molecule type" value="Genomic_DNA"/>
</dbReference>
<gene>
    <name evidence="2" type="ORF">BCY89_04095</name>
</gene>
<keyword evidence="1" id="KW-1133">Transmembrane helix</keyword>
<keyword evidence="3" id="KW-1185">Reference proteome</keyword>
<comment type="caution">
    <text evidence="2">The sequence shown here is derived from an EMBL/GenBank/DDBJ whole genome shotgun (WGS) entry which is preliminary data.</text>
</comment>
<dbReference type="AlphaFoldDB" id="A0A420FVA1"/>
<evidence type="ECO:0000313" key="3">
    <source>
        <dbReference type="Proteomes" id="UP000286402"/>
    </source>
</evidence>
<dbReference type="InterPro" id="IPR011042">
    <property type="entry name" value="6-blade_b-propeller_TolB-like"/>
</dbReference>
<keyword evidence="1" id="KW-0812">Transmembrane</keyword>
<evidence type="ECO:0000256" key="1">
    <source>
        <dbReference type="SAM" id="Phobius"/>
    </source>
</evidence>
<feature type="transmembrane region" description="Helical" evidence="1">
    <location>
        <begin position="60"/>
        <end position="78"/>
    </location>
</feature>
<dbReference type="Gene3D" id="2.120.10.30">
    <property type="entry name" value="TolB, C-terminal domain"/>
    <property type="match status" value="1"/>
</dbReference>
<keyword evidence="1" id="KW-0472">Membrane</keyword>
<name>A0A420FVA1_9SPHI</name>
<protein>
    <submittedName>
        <fullName evidence="2">Uncharacterized protein</fullName>
    </submittedName>
</protein>
<sequence length="143" mass="15953">MTFSLAANKQLLLREALSFPGLSSVIGGFYIYVHLCYSFRKMNYLSAAVQYNFAISKTKQVMKIIIGLIAFMAAVSSVKAQLIPVARSANTIWADALWIDDNGYLWIPTGQLNRLAAFENGKSKVTFPVVIYKLKINAKPLRN</sequence>
<organism evidence="2 3">
    <name type="scientific">Sphingobacterium siyangense</name>
    <dbReference type="NCBI Taxonomy" id="459529"/>
    <lineage>
        <taxon>Bacteria</taxon>
        <taxon>Pseudomonadati</taxon>
        <taxon>Bacteroidota</taxon>
        <taxon>Sphingobacteriia</taxon>
        <taxon>Sphingobacteriales</taxon>
        <taxon>Sphingobacteriaceae</taxon>
        <taxon>Sphingobacterium</taxon>
    </lineage>
</organism>
<evidence type="ECO:0000313" key="2">
    <source>
        <dbReference type="EMBL" id="RKF36859.1"/>
    </source>
</evidence>
<dbReference type="Proteomes" id="UP000286402">
    <property type="component" value="Unassembled WGS sequence"/>
</dbReference>
<proteinExistence type="predicted"/>
<accession>A0A420FVA1</accession>
<reference evidence="2 3" key="1">
    <citation type="submission" date="2016-07" db="EMBL/GenBank/DDBJ databases">
        <title>Genome analysis of Sphingobacterium siyangense T12B17.</title>
        <authorList>
            <person name="Xu D."/>
            <person name="Su Y."/>
            <person name="Zheng S."/>
        </authorList>
    </citation>
    <scope>NUCLEOTIDE SEQUENCE [LARGE SCALE GENOMIC DNA]</scope>
    <source>
        <strain evidence="2 3">T12B17</strain>
    </source>
</reference>